<dbReference type="Gene3D" id="2.40.50.140">
    <property type="entry name" value="Nucleic acid-binding proteins"/>
    <property type="match status" value="1"/>
</dbReference>
<feature type="domain" description="Replication protein A 70 kDa DNA-binding subunit B/D first OB fold" evidence="1">
    <location>
        <begin position="173"/>
        <end position="253"/>
    </location>
</feature>
<dbReference type="CDD" id="cd04480">
    <property type="entry name" value="RPA1_DBD_A_like"/>
    <property type="match status" value="1"/>
</dbReference>
<keyword evidence="4" id="KW-1185">Reference proteome</keyword>
<dbReference type="AlphaFoldDB" id="A0A2U1L3X5"/>
<dbReference type="PANTHER" id="PTHR33624:SF17">
    <property type="entry name" value="OS07G0687400 PROTEIN"/>
    <property type="match status" value="1"/>
</dbReference>
<dbReference type="STRING" id="35608.A0A2U1L3X5"/>
<dbReference type="PANTHER" id="PTHR33624">
    <property type="entry name" value="SIGMA FACTOR BINDING PROTEIN 1, CHLOROPLASTIC"/>
    <property type="match status" value="1"/>
</dbReference>
<evidence type="ECO:0000259" key="2">
    <source>
        <dbReference type="Pfam" id="PF05678"/>
    </source>
</evidence>
<evidence type="ECO:0000313" key="3">
    <source>
        <dbReference type="EMBL" id="PWA43728.1"/>
    </source>
</evidence>
<dbReference type="InterPro" id="IPR012340">
    <property type="entry name" value="NA-bd_OB-fold"/>
</dbReference>
<dbReference type="OrthoDB" id="1725273at2759"/>
<evidence type="ECO:0000313" key="4">
    <source>
        <dbReference type="Proteomes" id="UP000245207"/>
    </source>
</evidence>
<dbReference type="InterPro" id="IPR008889">
    <property type="entry name" value="VQ"/>
</dbReference>
<comment type="caution">
    <text evidence="3">The sequence shown here is derived from an EMBL/GenBank/DDBJ whole genome shotgun (WGS) entry which is preliminary data.</text>
</comment>
<dbReference type="InterPro" id="IPR039335">
    <property type="entry name" value="SIB1/2"/>
</dbReference>
<gene>
    <name evidence="3" type="ORF">CTI12_AA532960</name>
</gene>
<dbReference type="InterPro" id="IPR003871">
    <property type="entry name" value="RFA1B/D_OB_1st"/>
</dbReference>
<dbReference type="Pfam" id="PF02721">
    <property type="entry name" value="DUF223"/>
    <property type="match status" value="1"/>
</dbReference>
<evidence type="ECO:0000259" key="1">
    <source>
        <dbReference type="Pfam" id="PF02721"/>
    </source>
</evidence>
<protein>
    <submittedName>
        <fullName evidence="3">VQ-like protein</fullName>
    </submittedName>
</protein>
<reference evidence="3 4" key="1">
    <citation type="journal article" date="2018" name="Mol. Plant">
        <title>The genome of Artemisia annua provides insight into the evolution of Asteraceae family and artemisinin biosynthesis.</title>
        <authorList>
            <person name="Shen Q."/>
            <person name="Zhang L."/>
            <person name="Liao Z."/>
            <person name="Wang S."/>
            <person name="Yan T."/>
            <person name="Shi P."/>
            <person name="Liu M."/>
            <person name="Fu X."/>
            <person name="Pan Q."/>
            <person name="Wang Y."/>
            <person name="Lv Z."/>
            <person name="Lu X."/>
            <person name="Zhang F."/>
            <person name="Jiang W."/>
            <person name="Ma Y."/>
            <person name="Chen M."/>
            <person name="Hao X."/>
            <person name="Li L."/>
            <person name="Tang Y."/>
            <person name="Lv G."/>
            <person name="Zhou Y."/>
            <person name="Sun X."/>
            <person name="Brodelius P.E."/>
            <person name="Rose J.K.C."/>
            <person name="Tang K."/>
        </authorList>
    </citation>
    <scope>NUCLEOTIDE SEQUENCE [LARGE SCALE GENOMIC DNA]</scope>
    <source>
        <strain evidence="4">cv. Huhao1</strain>
        <tissue evidence="3">Leaf</tissue>
    </source>
</reference>
<name>A0A2U1L3X5_ARTAN</name>
<sequence length="316" mass="36384">MLSVKRTKNGTKKKDNNNLKVVYISSPMKVKTSASRFRALVQELTGRDSDISRYDVNYFEHVAPTTSATTMKTSKEGGSKPVECDQPELFTDFESFFDDVFTGRFNILYWIMVYGANQLTRTRPVGEGRATASPISSPTLARCGYFSTFSEVCSYANHSMFQDLVPWSLIGFYHYIKDLVPEVTDRWRINVTVTRMWKPVHPKTNNLFYLDMVFVDEQRGLIHARIPVPLIYQFEHQLKEGCVYHINTFNVLKFFVYHVFFYRLLGYQAKMQIRETENPGMNDDEVGRLVGSVGSVQWVGSLEWGFHEHIDVVGGL</sequence>
<proteinExistence type="predicted"/>
<dbReference type="Proteomes" id="UP000245207">
    <property type="component" value="Unassembled WGS sequence"/>
</dbReference>
<dbReference type="Pfam" id="PF05678">
    <property type="entry name" value="VQ"/>
    <property type="match status" value="1"/>
</dbReference>
<dbReference type="SUPFAM" id="SSF50249">
    <property type="entry name" value="Nucleic acid-binding proteins"/>
    <property type="match status" value="1"/>
</dbReference>
<feature type="domain" description="VQ" evidence="2">
    <location>
        <begin position="24"/>
        <end position="50"/>
    </location>
</feature>
<dbReference type="EMBL" id="PKPP01011673">
    <property type="protein sequence ID" value="PWA43728.1"/>
    <property type="molecule type" value="Genomic_DNA"/>
</dbReference>
<organism evidence="3 4">
    <name type="scientific">Artemisia annua</name>
    <name type="common">Sweet wormwood</name>
    <dbReference type="NCBI Taxonomy" id="35608"/>
    <lineage>
        <taxon>Eukaryota</taxon>
        <taxon>Viridiplantae</taxon>
        <taxon>Streptophyta</taxon>
        <taxon>Embryophyta</taxon>
        <taxon>Tracheophyta</taxon>
        <taxon>Spermatophyta</taxon>
        <taxon>Magnoliopsida</taxon>
        <taxon>eudicotyledons</taxon>
        <taxon>Gunneridae</taxon>
        <taxon>Pentapetalae</taxon>
        <taxon>asterids</taxon>
        <taxon>campanulids</taxon>
        <taxon>Asterales</taxon>
        <taxon>Asteraceae</taxon>
        <taxon>Asteroideae</taxon>
        <taxon>Anthemideae</taxon>
        <taxon>Artemisiinae</taxon>
        <taxon>Artemisia</taxon>
    </lineage>
</organism>
<accession>A0A2U1L3X5</accession>